<comment type="caution">
    <text evidence="2">The sequence shown here is derived from an EMBL/GenBank/DDBJ whole genome shotgun (WGS) entry which is preliminary data.</text>
</comment>
<organism evidence="2 3">
    <name type="scientific">Pseudomassariella vexata</name>
    <dbReference type="NCBI Taxonomy" id="1141098"/>
    <lineage>
        <taxon>Eukaryota</taxon>
        <taxon>Fungi</taxon>
        <taxon>Dikarya</taxon>
        <taxon>Ascomycota</taxon>
        <taxon>Pezizomycotina</taxon>
        <taxon>Sordariomycetes</taxon>
        <taxon>Xylariomycetidae</taxon>
        <taxon>Amphisphaeriales</taxon>
        <taxon>Pseudomassariaceae</taxon>
        <taxon>Pseudomassariella</taxon>
    </lineage>
</organism>
<gene>
    <name evidence="2" type="ORF">BCR38DRAFT_472206</name>
</gene>
<name>A0A1Y2EAX6_9PEZI</name>
<dbReference type="InParanoid" id="A0A1Y2EAX6"/>
<dbReference type="RefSeq" id="XP_040719005.1">
    <property type="nucleotide sequence ID" value="XM_040862900.1"/>
</dbReference>
<evidence type="ECO:0000313" key="3">
    <source>
        <dbReference type="Proteomes" id="UP000193689"/>
    </source>
</evidence>
<accession>A0A1Y2EAX6</accession>
<evidence type="ECO:0000256" key="1">
    <source>
        <dbReference type="SAM" id="MobiDB-lite"/>
    </source>
</evidence>
<keyword evidence="3" id="KW-1185">Reference proteome</keyword>
<protein>
    <submittedName>
        <fullName evidence="2">Uncharacterized protein</fullName>
    </submittedName>
</protein>
<dbReference type="AlphaFoldDB" id="A0A1Y2EAX6"/>
<dbReference type="GeneID" id="63779112"/>
<sequence length="151" mass="16598">MPKVGSNSPATMQHMLCVPSHDIPLAMPFFTEGIIPPARISRSPNGTHCSSPQTTRQNFASTQCVCCSRLTWTCPLQRSRAAVSTLALSSLSTRCGRNWGTPATSNTDRRRSRASFAPTIPASSKSHPTTALFSYTRPHFECRLWANHHLT</sequence>
<dbReference type="EMBL" id="MCFJ01000003">
    <property type="protein sequence ID" value="ORY68718.1"/>
    <property type="molecule type" value="Genomic_DNA"/>
</dbReference>
<reference evidence="2 3" key="1">
    <citation type="submission" date="2016-07" db="EMBL/GenBank/DDBJ databases">
        <title>Pervasive Adenine N6-methylation of Active Genes in Fungi.</title>
        <authorList>
            <consortium name="DOE Joint Genome Institute"/>
            <person name="Mondo S.J."/>
            <person name="Dannebaum R.O."/>
            <person name="Kuo R.C."/>
            <person name="Labutti K."/>
            <person name="Haridas S."/>
            <person name="Kuo A."/>
            <person name="Salamov A."/>
            <person name="Ahrendt S.R."/>
            <person name="Lipzen A."/>
            <person name="Sullivan W."/>
            <person name="Andreopoulos W.B."/>
            <person name="Clum A."/>
            <person name="Lindquist E."/>
            <person name="Daum C."/>
            <person name="Ramamoorthy G.K."/>
            <person name="Gryganskyi A."/>
            <person name="Culley D."/>
            <person name="Magnuson J.K."/>
            <person name="James T.Y."/>
            <person name="O'Malley M.A."/>
            <person name="Stajich J.E."/>
            <person name="Spatafora J.W."/>
            <person name="Visel A."/>
            <person name="Grigoriev I.V."/>
        </authorList>
    </citation>
    <scope>NUCLEOTIDE SEQUENCE [LARGE SCALE GENOMIC DNA]</scope>
    <source>
        <strain evidence="2 3">CBS 129021</strain>
    </source>
</reference>
<feature type="region of interest" description="Disordered" evidence="1">
    <location>
        <begin position="99"/>
        <end position="128"/>
    </location>
</feature>
<proteinExistence type="predicted"/>
<dbReference type="Proteomes" id="UP000193689">
    <property type="component" value="Unassembled WGS sequence"/>
</dbReference>
<evidence type="ECO:0000313" key="2">
    <source>
        <dbReference type="EMBL" id="ORY68718.1"/>
    </source>
</evidence>